<evidence type="ECO:0000313" key="3">
    <source>
        <dbReference type="Proteomes" id="UP000241964"/>
    </source>
</evidence>
<dbReference type="AlphaFoldDB" id="A0A2P8GEB7"/>
<protein>
    <submittedName>
        <fullName evidence="2">Pimeloyl-ACP methyl ester carboxylesterase</fullName>
    </submittedName>
</protein>
<dbReference type="Gene3D" id="3.40.50.1820">
    <property type="entry name" value="alpha/beta hydrolase"/>
    <property type="match status" value="1"/>
</dbReference>
<proteinExistence type="predicted"/>
<keyword evidence="3" id="KW-1185">Reference proteome</keyword>
<dbReference type="InterPro" id="IPR000073">
    <property type="entry name" value="AB_hydrolase_1"/>
</dbReference>
<reference evidence="2 3" key="1">
    <citation type="submission" date="2018-03" db="EMBL/GenBank/DDBJ databases">
        <title>Genomic Encyclopedia of Archaeal and Bacterial Type Strains, Phase II (KMG-II): from individual species to whole genera.</title>
        <authorList>
            <person name="Goeker M."/>
        </authorList>
    </citation>
    <scope>NUCLEOTIDE SEQUENCE [LARGE SCALE GENOMIC DNA]</scope>
    <source>
        <strain evidence="2 3">DSM 29057</strain>
    </source>
</reference>
<evidence type="ECO:0000259" key="1">
    <source>
        <dbReference type="Pfam" id="PF00561"/>
    </source>
</evidence>
<dbReference type="InterPro" id="IPR029058">
    <property type="entry name" value="AB_hydrolase_fold"/>
</dbReference>
<sequence>MSDHYSKNLPFHKLGSGPNILLAFHGIGQDGTSCFAPILTPLGTHYTIYAFDLPYHGQKSNAPFEVISKAEWKNSIQHFLNQNNITRFDITGFSIGGRFALATLEAFPESIDNAFLIAPDGVSEHPMYALATRIPPARWMYGWLMRHPGIFFPGVRVARTLKLASKSLVRFTQQVLNTPEKRQTIYRSWVAFRDLRFNIPALVKTANANGVTIYLFAGVYDSLLKPKAVQKLAELLPEKQYIELKSGHTRLVEHAAAWICTLFK</sequence>
<dbReference type="Proteomes" id="UP000241964">
    <property type="component" value="Unassembled WGS sequence"/>
</dbReference>
<evidence type="ECO:0000313" key="2">
    <source>
        <dbReference type="EMBL" id="PSL32311.1"/>
    </source>
</evidence>
<accession>A0A2P8GEB7</accession>
<organism evidence="2 3">
    <name type="scientific">Dyadobacter jiangsuensis</name>
    <dbReference type="NCBI Taxonomy" id="1591085"/>
    <lineage>
        <taxon>Bacteria</taxon>
        <taxon>Pseudomonadati</taxon>
        <taxon>Bacteroidota</taxon>
        <taxon>Cytophagia</taxon>
        <taxon>Cytophagales</taxon>
        <taxon>Spirosomataceae</taxon>
        <taxon>Dyadobacter</taxon>
    </lineage>
</organism>
<gene>
    <name evidence="2" type="ORF">CLV60_10224</name>
</gene>
<dbReference type="SUPFAM" id="SSF53474">
    <property type="entry name" value="alpha/beta-Hydrolases"/>
    <property type="match status" value="1"/>
</dbReference>
<name>A0A2P8GEB7_9BACT</name>
<feature type="domain" description="AB hydrolase-1" evidence="1">
    <location>
        <begin position="20"/>
        <end position="254"/>
    </location>
</feature>
<dbReference type="OrthoDB" id="975949at2"/>
<dbReference type="RefSeq" id="WP_106593988.1">
    <property type="nucleotide sequence ID" value="NZ_PYAS01000002.1"/>
</dbReference>
<dbReference type="Pfam" id="PF00561">
    <property type="entry name" value="Abhydrolase_1"/>
    <property type="match status" value="1"/>
</dbReference>
<dbReference type="EMBL" id="PYAS01000002">
    <property type="protein sequence ID" value="PSL32311.1"/>
    <property type="molecule type" value="Genomic_DNA"/>
</dbReference>
<comment type="caution">
    <text evidence="2">The sequence shown here is derived from an EMBL/GenBank/DDBJ whole genome shotgun (WGS) entry which is preliminary data.</text>
</comment>